<dbReference type="EMBL" id="CP014226">
    <property type="protein sequence ID" value="AMD00433.1"/>
    <property type="molecule type" value="Genomic_DNA"/>
</dbReference>
<dbReference type="RefSeq" id="WP_235588959.1">
    <property type="nucleotide sequence ID" value="NZ_CP014226.1"/>
</dbReference>
<dbReference type="PATRIC" id="fig|507626.3.peg.1351"/>
<proteinExistence type="predicted"/>
<dbReference type="InterPro" id="IPR036374">
    <property type="entry name" value="OxRdtase_Mopterin-bd_sf"/>
</dbReference>
<feature type="chain" id="PRO_5007066817" description="Oxidoreductase molybdopterin binding domain protein" evidence="1">
    <location>
        <begin position="27"/>
        <end position="160"/>
    </location>
</feature>
<sequence length="160" mass="18305">MTSSRPFICLAAWLAATLLLSTPVAAASPDQITLQHNDEEIHLSVDDLREQADVEFTFFDPYLADEVAIRGLIFRDLLVAHLGGVPETLHFYAWDDYDVALGGWDDDNWILVTHQNGEPLTLRDRGPIRLVERDYGDRDPANLRNFNDWVWMIKRIETVP</sequence>
<name>A0A0X8HD34_9GAMM</name>
<reference evidence="2 3" key="2">
    <citation type="submission" date="2016-02" db="EMBL/GenBank/DDBJ databases">
        <authorList>
            <person name="Wen L."/>
            <person name="He K."/>
            <person name="Yang H."/>
        </authorList>
    </citation>
    <scope>NUCLEOTIDE SEQUENCE [LARGE SCALE GENOMIC DNA]</scope>
    <source>
        <strain evidence="2 3">AGD 8-3</strain>
    </source>
</reference>
<evidence type="ECO:0000256" key="1">
    <source>
        <dbReference type="SAM" id="SignalP"/>
    </source>
</evidence>
<dbReference type="Proteomes" id="UP000063387">
    <property type="component" value="Chromosome"/>
</dbReference>
<dbReference type="KEGG" id="hco:LOKO_01365"/>
<feature type="signal peptide" evidence="1">
    <location>
        <begin position="1"/>
        <end position="26"/>
    </location>
</feature>
<gene>
    <name evidence="2" type="ORF">LOKO_01365</name>
</gene>
<protein>
    <recommendedName>
        <fullName evidence="4">Oxidoreductase molybdopterin binding domain protein</fullName>
    </recommendedName>
</protein>
<keyword evidence="3" id="KW-1185">Reference proteome</keyword>
<organism evidence="2 3">
    <name type="scientific">Halomonas chromatireducens</name>
    <dbReference type="NCBI Taxonomy" id="507626"/>
    <lineage>
        <taxon>Bacteria</taxon>
        <taxon>Pseudomonadati</taxon>
        <taxon>Pseudomonadota</taxon>
        <taxon>Gammaproteobacteria</taxon>
        <taxon>Oceanospirillales</taxon>
        <taxon>Halomonadaceae</taxon>
        <taxon>Halomonas</taxon>
    </lineage>
</organism>
<dbReference type="SUPFAM" id="SSF56524">
    <property type="entry name" value="Oxidoreductase molybdopterin-binding domain"/>
    <property type="match status" value="1"/>
</dbReference>
<evidence type="ECO:0000313" key="2">
    <source>
        <dbReference type="EMBL" id="AMD00433.1"/>
    </source>
</evidence>
<keyword evidence="1" id="KW-0732">Signal</keyword>
<evidence type="ECO:0008006" key="4">
    <source>
        <dbReference type="Google" id="ProtNLM"/>
    </source>
</evidence>
<dbReference type="STRING" id="507626.LOKO_01365"/>
<dbReference type="AlphaFoldDB" id="A0A0X8HD34"/>
<accession>A0A0X8HD34</accession>
<evidence type="ECO:0000313" key="3">
    <source>
        <dbReference type="Proteomes" id="UP000063387"/>
    </source>
</evidence>
<reference evidence="2 3" key="1">
    <citation type="journal article" date="2016" name="Genome Announc.">
        <title>Draft Genome Sequence of 'Halomonas chromatireducens' Strain AGD 8-3, a Haloalkaliphilic Chromate- and Selenite-Reducing Gammaproteobacterium.</title>
        <authorList>
            <person name="Sharko F.S."/>
            <person name="Shapovalova A.A."/>
            <person name="Tsygankova S.V."/>
            <person name="Komova A.V."/>
            <person name="Boulygina E.S."/>
            <person name="Teslyuk A.B."/>
            <person name="Gotovtsev P.M."/>
            <person name="Namsaraev Z.B."/>
            <person name="Khijniak T.V."/>
            <person name="Nedoluzhko A.V."/>
            <person name="Vasilov R.G."/>
        </authorList>
    </citation>
    <scope>NUCLEOTIDE SEQUENCE [LARGE SCALE GENOMIC DNA]</scope>
    <source>
        <strain evidence="2 3">AGD 8-3</strain>
    </source>
</reference>